<evidence type="ECO:0000259" key="8">
    <source>
        <dbReference type="Pfam" id="PF20684"/>
    </source>
</evidence>
<evidence type="ECO:0000256" key="2">
    <source>
        <dbReference type="ARBA" id="ARBA00022692"/>
    </source>
</evidence>
<comment type="similarity">
    <text evidence="5">Belongs to the SAT4 family.</text>
</comment>
<reference evidence="9 10" key="1">
    <citation type="submission" date="2018-02" db="EMBL/GenBank/DDBJ databases">
        <title>The genomes of Aspergillus section Nigri reveals drivers in fungal speciation.</title>
        <authorList>
            <consortium name="DOE Joint Genome Institute"/>
            <person name="Vesth T.C."/>
            <person name="Nybo J."/>
            <person name="Theobald S."/>
            <person name="Brandl J."/>
            <person name="Frisvad J.C."/>
            <person name="Nielsen K.F."/>
            <person name="Lyhne E.K."/>
            <person name="Kogle M.E."/>
            <person name="Kuo A."/>
            <person name="Riley R."/>
            <person name="Clum A."/>
            <person name="Nolan M."/>
            <person name="Lipzen A."/>
            <person name="Salamov A."/>
            <person name="Henrissat B."/>
            <person name="Wiebenga A."/>
            <person name="De vries R.P."/>
            <person name="Grigoriev I.V."/>
            <person name="Mortensen U.H."/>
            <person name="Andersen M.R."/>
            <person name="Baker S.E."/>
        </authorList>
    </citation>
    <scope>NUCLEOTIDE SEQUENCE [LARGE SCALE GENOMIC DNA]</scope>
    <source>
        <strain evidence="9 10">CBS 121593</strain>
    </source>
</reference>
<feature type="transmembrane region" description="Helical" evidence="7">
    <location>
        <begin position="128"/>
        <end position="155"/>
    </location>
</feature>
<keyword evidence="3 7" id="KW-1133">Transmembrane helix</keyword>
<dbReference type="GO" id="GO:0016020">
    <property type="term" value="C:membrane"/>
    <property type="evidence" value="ECO:0007669"/>
    <property type="project" value="UniProtKB-SubCell"/>
</dbReference>
<accession>A0A395H8C2</accession>
<dbReference type="PANTHER" id="PTHR33048:SF157">
    <property type="entry name" value="INTEGRAL MEMBRANE PROTEIN"/>
    <property type="match status" value="1"/>
</dbReference>
<dbReference type="GeneID" id="37226110"/>
<keyword evidence="2 7" id="KW-0812">Transmembrane</keyword>
<feature type="transmembrane region" description="Helical" evidence="7">
    <location>
        <begin position="175"/>
        <end position="199"/>
    </location>
</feature>
<keyword evidence="4 7" id="KW-0472">Membrane</keyword>
<keyword evidence="10" id="KW-1185">Reference proteome</keyword>
<gene>
    <name evidence="9" type="ORF">BO80DRAFT_442159</name>
</gene>
<sequence length="405" mass="43651">MTYVNQGSVLGVGVLFTLLGTLAIAARFYVQGRSRRLGADDWIALAAWVLVTADAAIMIAGATTRTVGSHSPEGIATEILYYDGWDQVLLERFEFPFDLFQIVALATLKLSVLFFYRRIFVGRIFNIASWVLTGVVIVWAATFVIAILSACGTRIMANFGTLGDLKTECVDTFSILIALAASDVTVDLIMLAIPLPLVLSLHLPLKKRIGILGVFLVGSAATACGMARMALFASILGPKLFSEKTVGGVSSSDDIGIVSILMFWGMLEIGIAIVAICLPIIYRLARDASPGHFLNSLLSLRPLRGSTTSKNASFTELDSHQIQGSLPHHSRGYRDDSSADLRVPLSPGRSPGAPGWSSMWKDDSSSVPLQGPVHAVAVREESRGLDPATGQIWEMREIKQTVEVV</sequence>
<evidence type="ECO:0000256" key="4">
    <source>
        <dbReference type="ARBA" id="ARBA00023136"/>
    </source>
</evidence>
<dbReference type="PANTHER" id="PTHR33048">
    <property type="entry name" value="PTH11-LIKE INTEGRAL MEMBRANE PROTEIN (AFU_ORTHOLOGUE AFUA_5G11245)"/>
    <property type="match status" value="1"/>
</dbReference>
<evidence type="ECO:0000313" key="9">
    <source>
        <dbReference type="EMBL" id="RAL04157.1"/>
    </source>
</evidence>
<dbReference type="VEuPathDB" id="FungiDB:BO80DRAFT_442159"/>
<proteinExistence type="inferred from homology"/>
<feature type="region of interest" description="Disordered" evidence="6">
    <location>
        <begin position="322"/>
        <end position="364"/>
    </location>
</feature>
<feature type="transmembrane region" description="Helical" evidence="7">
    <location>
        <begin position="42"/>
        <end position="62"/>
    </location>
</feature>
<comment type="subcellular location">
    <subcellularLocation>
        <location evidence="1">Membrane</location>
        <topology evidence="1">Multi-pass membrane protein</topology>
    </subcellularLocation>
</comment>
<dbReference type="RefSeq" id="XP_025578484.1">
    <property type="nucleotide sequence ID" value="XM_025721245.1"/>
</dbReference>
<dbReference type="Proteomes" id="UP000249402">
    <property type="component" value="Unassembled WGS sequence"/>
</dbReference>
<evidence type="ECO:0000256" key="3">
    <source>
        <dbReference type="ARBA" id="ARBA00022989"/>
    </source>
</evidence>
<feature type="transmembrane region" description="Helical" evidence="7">
    <location>
        <begin position="99"/>
        <end position="116"/>
    </location>
</feature>
<evidence type="ECO:0000256" key="1">
    <source>
        <dbReference type="ARBA" id="ARBA00004141"/>
    </source>
</evidence>
<dbReference type="EMBL" id="KZ824425">
    <property type="protein sequence ID" value="RAL04157.1"/>
    <property type="molecule type" value="Genomic_DNA"/>
</dbReference>
<evidence type="ECO:0000256" key="7">
    <source>
        <dbReference type="SAM" id="Phobius"/>
    </source>
</evidence>
<dbReference type="InterPro" id="IPR052337">
    <property type="entry name" value="SAT4-like"/>
</dbReference>
<organism evidence="9 10">
    <name type="scientific">Aspergillus ibericus CBS 121593</name>
    <dbReference type="NCBI Taxonomy" id="1448316"/>
    <lineage>
        <taxon>Eukaryota</taxon>
        <taxon>Fungi</taxon>
        <taxon>Dikarya</taxon>
        <taxon>Ascomycota</taxon>
        <taxon>Pezizomycotina</taxon>
        <taxon>Eurotiomycetes</taxon>
        <taxon>Eurotiomycetidae</taxon>
        <taxon>Eurotiales</taxon>
        <taxon>Aspergillaceae</taxon>
        <taxon>Aspergillus</taxon>
        <taxon>Aspergillus subgen. Circumdati</taxon>
    </lineage>
</organism>
<feature type="transmembrane region" description="Helical" evidence="7">
    <location>
        <begin position="211"/>
        <end position="235"/>
    </location>
</feature>
<evidence type="ECO:0000256" key="5">
    <source>
        <dbReference type="ARBA" id="ARBA00038359"/>
    </source>
</evidence>
<feature type="transmembrane region" description="Helical" evidence="7">
    <location>
        <begin position="12"/>
        <end position="30"/>
    </location>
</feature>
<feature type="domain" description="Rhodopsin" evidence="8">
    <location>
        <begin position="27"/>
        <end position="285"/>
    </location>
</feature>
<dbReference type="Pfam" id="PF20684">
    <property type="entry name" value="Fung_rhodopsin"/>
    <property type="match status" value="1"/>
</dbReference>
<dbReference type="AlphaFoldDB" id="A0A395H8C2"/>
<evidence type="ECO:0000313" key="10">
    <source>
        <dbReference type="Proteomes" id="UP000249402"/>
    </source>
</evidence>
<name>A0A395H8C2_9EURO</name>
<feature type="transmembrane region" description="Helical" evidence="7">
    <location>
        <begin position="255"/>
        <end position="282"/>
    </location>
</feature>
<protein>
    <recommendedName>
        <fullName evidence="8">Rhodopsin domain-containing protein</fullName>
    </recommendedName>
</protein>
<dbReference type="OrthoDB" id="5393606at2759"/>
<dbReference type="STRING" id="1448316.A0A395H8C2"/>
<dbReference type="InterPro" id="IPR049326">
    <property type="entry name" value="Rhodopsin_dom_fungi"/>
</dbReference>
<evidence type="ECO:0000256" key="6">
    <source>
        <dbReference type="SAM" id="MobiDB-lite"/>
    </source>
</evidence>